<dbReference type="KEGG" id="dtx:ATSB10_29010"/>
<dbReference type="RefSeq" id="WP_063673399.1">
    <property type="nucleotide sequence ID" value="NZ_CP014841.1"/>
</dbReference>
<dbReference type="Proteomes" id="UP000077255">
    <property type="component" value="Chromosome"/>
</dbReference>
<sequence length="178" mass="18405">MQPLIPAACREISRRAALLALAALLAACGTSHGGSGSSSADSAGGSDNDGVGILLNLADEALKDHRLIAPAGANAYEFYLSVLELDPANVTAHQNLADHLPQATEAVEQAINGRQLDEAARELRLLREVDNNNFTVQLLAGKLDAKRAIVVREDEARAAAIRAKAEAATASSSGGSAQ</sequence>
<name>A0A161JDA4_9GAMM</name>
<evidence type="ECO:0000313" key="2">
    <source>
        <dbReference type="EMBL" id="AND70355.1"/>
    </source>
</evidence>
<organism evidence="2 3">
    <name type="scientific">Dyella thiooxydans</name>
    <dbReference type="NCBI Taxonomy" id="445710"/>
    <lineage>
        <taxon>Bacteria</taxon>
        <taxon>Pseudomonadati</taxon>
        <taxon>Pseudomonadota</taxon>
        <taxon>Gammaproteobacteria</taxon>
        <taxon>Lysobacterales</taxon>
        <taxon>Rhodanobacteraceae</taxon>
        <taxon>Dyella</taxon>
    </lineage>
</organism>
<proteinExistence type="predicted"/>
<evidence type="ECO:0000313" key="3">
    <source>
        <dbReference type="Proteomes" id="UP000077255"/>
    </source>
</evidence>
<protein>
    <recommendedName>
        <fullName evidence="4">DUF4398 domain-containing protein</fullName>
    </recommendedName>
</protein>
<evidence type="ECO:0008006" key="4">
    <source>
        <dbReference type="Google" id="ProtNLM"/>
    </source>
</evidence>
<feature type="chain" id="PRO_5007823337" description="DUF4398 domain-containing protein" evidence="1">
    <location>
        <begin position="34"/>
        <end position="178"/>
    </location>
</feature>
<dbReference type="OrthoDB" id="1628901at2"/>
<reference evidence="2 3" key="1">
    <citation type="submission" date="2016-02" db="EMBL/GenBank/DDBJ databases">
        <title>Complete genome sequencing and analysis of ATSB10, Dyella thiooxydans isolated from rhizosphere soil of sunflower (Helianthus annuus L.).</title>
        <authorList>
            <person name="Lee Y."/>
            <person name="Hwangbo K."/>
            <person name="Chung H."/>
            <person name="Yoo J."/>
            <person name="Kim K.Y."/>
            <person name="Sa T.M."/>
            <person name="Um Y."/>
            <person name="Madhaiyan M."/>
        </authorList>
    </citation>
    <scope>NUCLEOTIDE SEQUENCE [LARGE SCALE GENOMIC DNA]</scope>
    <source>
        <strain evidence="2 3">ATSB10</strain>
    </source>
</reference>
<dbReference type="AlphaFoldDB" id="A0A161JDA4"/>
<accession>A0A161JDA4</accession>
<gene>
    <name evidence="2" type="ORF">ATSB10_29010</name>
</gene>
<dbReference type="PATRIC" id="fig|445710.3.peg.2897"/>
<evidence type="ECO:0000256" key="1">
    <source>
        <dbReference type="SAM" id="SignalP"/>
    </source>
</evidence>
<keyword evidence="3" id="KW-1185">Reference proteome</keyword>
<keyword evidence="1" id="KW-0732">Signal</keyword>
<feature type="signal peptide" evidence="1">
    <location>
        <begin position="1"/>
        <end position="33"/>
    </location>
</feature>
<dbReference type="EMBL" id="CP014841">
    <property type="protein sequence ID" value="AND70355.1"/>
    <property type="molecule type" value="Genomic_DNA"/>
</dbReference>
<dbReference type="STRING" id="445710.ATSB10_29010"/>